<keyword evidence="2" id="KW-0805">Transcription regulation</keyword>
<dbReference type="NCBIfam" id="NF007001">
    <property type="entry name" value="PRK09464.1"/>
    <property type="match status" value="1"/>
</dbReference>
<dbReference type="AlphaFoldDB" id="N9VNH3"/>
<dbReference type="Pfam" id="PF07729">
    <property type="entry name" value="FCD"/>
    <property type="match status" value="1"/>
</dbReference>
<sequence>MPYRKITQPKLADAIVAELENMILEGSLQPGQKLPPERELAIQFQVSRPSLREAVQRLEARGLLYRRQGGGTYVQNALSKGIADPLFELLSNHPEAQYDLLEFRHALEGICAYYAALRGTEADFERIRAAQAAIEESGKLGLAEESAAVTGFYLAVAEASHNVVLLHLLRAMGPMLEQNILQNNEILNRRPGVVAKIRRHRANLIEAILSGAPERARSACHEHLAFIEDTLLDMQREESRIQRSMRRIRQQ</sequence>
<dbReference type="RefSeq" id="WP_005349761.1">
    <property type="nucleotide sequence ID" value="NZ_APVG01000010.1"/>
</dbReference>
<dbReference type="FunFam" id="1.10.10.10:FF:000048">
    <property type="entry name" value="Pyruvate dehydrogenase complex transcriptional repressor"/>
    <property type="match status" value="1"/>
</dbReference>
<dbReference type="InterPro" id="IPR036388">
    <property type="entry name" value="WH-like_DNA-bd_sf"/>
</dbReference>
<evidence type="ECO:0000313" key="9">
    <source>
        <dbReference type="Proteomes" id="UP000023775"/>
    </source>
</evidence>
<keyword evidence="9" id="KW-1185">Reference proteome</keyword>
<dbReference type="GO" id="GO:0003700">
    <property type="term" value="F:DNA-binding transcription factor activity"/>
    <property type="evidence" value="ECO:0007669"/>
    <property type="project" value="InterPro"/>
</dbReference>
<protein>
    <recommendedName>
        <fullName evidence="6">Pyruvate dehydrogenase complex repressor</fullName>
    </recommendedName>
</protein>
<evidence type="ECO:0000313" key="8">
    <source>
        <dbReference type="EMBL" id="ENY72926.1"/>
    </source>
</evidence>
<dbReference type="InterPro" id="IPR011711">
    <property type="entry name" value="GntR_C"/>
</dbReference>
<evidence type="ECO:0000256" key="6">
    <source>
        <dbReference type="ARBA" id="ARBA00039592"/>
    </source>
</evidence>
<gene>
    <name evidence="8" type="primary">pdhR</name>
    <name evidence="8" type="ORF">G114_05860</name>
</gene>
<dbReference type="EMBL" id="APVG01000010">
    <property type="protein sequence ID" value="ENY72926.1"/>
    <property type="molecule type" value="Genomic_DNA"/>
</dbReference>
<accession>N9VNH3</accession>
<name>N9VNH3_9GAMM</name>
<comment type="function">
    <text evidence="5">Transcriptional repressor for the pyruvate dehydrogenase complex genes aceEF and lpd.</text>
</comment>
<dbReference type="InterPro" id="IPR000524">
    <property type="entry name" value="Tscrpt_reg_HTH_GntR"/>
</dbReference>
<evidence type="ECO:0000256" key="4">
    <source>
        <dbReference type="ARBA" id="ARBA00023163"/>
    </source>
</evidence>
<dbReference type="SMART" id="SM00345">
    <property type="entry name" value="HTH_GNTR"/>
    <property type="match status" value="1"/>
</dbReference>
<dbReference type="SUPFAM" id="SSF48008">
    <property type="entry name" value="GntR ligand-binding domain-like"/>
    <property type="match status" value="1"/>
</dbReference>
<dbReference type="PANTHER" id="PTHR43537:SF34">
    <property type="entry name" value="PYRUVATE DEHYDROGENASE COMPLEX REPRESSOR"/>
    <property type="match status" value="1"/>
</dbReference>
<keyword evidence="3" id="KW-0238">DNA-binding</keyword>
<reference evidence="8 9" key="1">
    <citation type="journal article" date="2013" name="Genome Announc.">
        <title>Draft Genome Sequence of the Aeromonas diversa Type Strain.</title>
        <authorList>
            <person name="Farfan M."/>
            <person name="Spataro N."/>
            <person name="Sanglas A."/>
            <person name="Albarral V."/>
            <person name="Loren J.G."/>
            <person name="Bosch E."/>
            <person name="Fuste M.C."/>
        </authorList>
    </citation>
    <scope>NUCLEOTIDE SEQUENCE [LARGE SCALE GENOMIC DNA]</scope>
    <source>
        <strain evidence="8 9">2478-85</strain>
    </source>
</reference>
<dbReference type="Gene3D" id="1.10.10.10">
    <property type="entry name" value="Winged helix-like DNA-binding domain superfamily/Winged helix DNA-binding domain"/>
    <property type="match status" value="1"/>
</dbReference>
<dbReference type="eggNOG" id="COG2186">
    <property type="taxonomic scope" value="Bacteria"/>
</dbReference>
<dbReference type="SMART" id="SM00895">
    <property type="entry name" value="FCD"/>
    <property type="match status" value="1"/>
</dbReference>
<dbReference type="PANTHER" id="PTHR43537">
    <property type="entry name" value="TRANSCRIPTIONAL REGULATOR, GNTR FAMILY"/>
    <property type="match status" value="1"/>
</dbReference>
<proteinExistence type="predicted"/>
<dbReference type="Gene3D" id="1.20.120.530">
    <property type="entry name" value="GntR ligand-binding domain-like"/>
    <property type="match status" value="1"/>
</dbReference>
<dbReference type="PRINTS" id="PR00035">
    <property type="entry name" value="HTHGNTR"/>
</dbReference>
<dbReference type="InterPro" id="IPR036390">
    <property type="entry name" value="WH_DNA-bd_sf"/>
</dbReference>
<evidence type="ECO:0000256" key="5">
    <source>
        <dbReference type="ARBA" id="ARBA00037357"/>
    </source>
</evidence>
<dbReference type="PATRIC" id="fig|1268237.3.peg.1153"/>
<evidence type="ECO:0000256" key="1">
    <source>
        <dbReference type="ARBA" id="ARBA00022491"/>
    </source>
</evidence>
<dbReference type="CDD" id="cd07377">
    <property type="entry name" value="WHTH_GntR"/>
    <property type="match status" value="1"/>
</dbReference>
<dbReference type="Pfam" id="PF00392">
    <property type="entry name" value="GntR"/>
    <property type="match status" value="1"/>
</dbReference>
<dbReference type="SUPFAM" id="SSF46785">
    <property type="entry name" value="Winged helix' DNA-binding domain"/>
    <property type="match status" value="1"/>
</dbReference>
<dbReference type="GO" id="GO:0003677">
    <property type="term" value="F:DNA binding"/>
    <property type="evidence" value="ECO:0007669"/>
    <property type="project" value="UniProtKB-KW"/>
</dbReference>
<dbReference type="PROSITE" id="PS50949">
    <property type="entry name" value="HTH_GNTR"/>
    <property type="match status" value="1"/>
</dbReference>
<dbReference type="OrthoDB" id="5450856at2"/>
<evidence type="ECO:0000256" key="2">
    <source>
        <dbReference type="ARBA" id="ARBA00023015"/>
    </source>
</evidence>
<dbReference type="InterPro" id="IPR008920">
    <property type="entry name" value="TF_FadR/GntR_C"/>
</dbReference>
<evidence type="ECO:0000256" key="3">
    <source>
        <dbReference type="ARBA" id="ARBA00023125"/>
    </source>
</evidence>
<dbReference type="Proteomes" id="UP000023775">
    <property type="component" value="Unassembled WGS sequence"/>
</dbReference>
<evidence type="ECO:0000259" key="7">
    <source>
        <dbReference type="PROSITE" id="PS50949"/>
    </source>
</evidence>
<keyword evidence="1" id="KW-0678">Repressor</keyword>
<organism evidence="8 9">
    <name type="scientific">Aeromonas diversa CDC 2478-85</name>
    <dbReference type="NCBI Taxonomy" id="1268237"/>
    <lineage>
        <taxon>Bacteria</taxon>
        <taxon>Pseudomonadati</taxon>
        <taxon>Pseudomonadota</taxon>
        <taxon>Gammaproteobacteria</taxon>
        <taxon>Aeromonadales</taxon>
        <taxon>Aeromonadaceae</taxon>
        <taxon>Aeromonas</taxon>
    </lineage>
</organism>
<feature type="domain" description="HTH gntR-type" evidence="7">
    <location>
        <begin position="9"/>
        <end position="77"/>
    </location>
</feature>
<comment type="caution">
    <text evidence="8">The sequence shown here is derived from an EMBL/GenBank/DDBJ whole genome shotgun (WGS) entry which is preliminary data.</text>
</comment>
<keyword evidence="4" id="KW-0804">Transcription</keyword>